<dbReference type="SUPFAM" id="SSF52540">
    <property type="entry name" value="P-loop containing nucleoside triphosphate hydrolases"/>
    <property type="match status" value="1"/>
</dbReference>
<dbReference type="GO" id="GO:0005524">
    <property type="term" value="F:ATP binding"/>
    <property type="evidence" value="ECO:0007669"/>
    <property type="project" value="UniProtKB-KW"/>
</dbReference>
<dbReference type="SMART" id="SM00382">
    <property type="entry name" value="AAA"/>
    <property type="match status" value="1"/>
</dbReference>
<name>A0A9K3CUK5_9EUKA</name>
<dbReference type="InterPro" id="IPR031327">
    <property type="entry name" value="MCM"/>
</dbReference>
<proteinExistence type="inferred from homology"/>
<dbReference type="InterPro" id="IPR003593">
    <property type="entry name" value="AAA+_ATPase"/>
</dbReference>
<evidence type="ECO:0000256" key="1">
    <source>
        <dbReference type="ARBA" id="ARBA00022741"/>
    </source>
</evidence>
<comment type="caution">
    <text evidence="7">The sequence shown here is derived from an EMBL/GenBank/DDBJ whole genome shotgun (WGS) entry which is preliminary data.</text>
</comment>
<dbReference type="GO" id="GO:0042555">
    <property type="term" value="C:MCM complex"/>
    <property type="evidence" value="ECO:0007669"/>
    <property type="project" value="TreeGrafter"/>
</dbReference>
<evidence type="ECO:0000256" key="4">
    <source>
        <dbReference type="RuleBase" id="RU004070"/>
    </source>
</evidence>
<dbReference type="InterPro" id="IPR001208">
    <property type="entry name" value="MCM_dom"/>
</dbReference>
<dbReference type="PROSITE" id="PS50051">
    <property type="entry name" value="MCM_2"/>
    <property type="match status" value="1"/>
</dbReference>
<gene>
    <name evidence="7" type="ORF">KIPB_004934</name>
</gene>
<evidence type="ECO:0000256" key="3">
    <source>
        <dbReference type="ARBA" id="ARBA00023125"/>
    </source>
</evidence>
<dbReference type="InterPro" id="IPR027417">
    <property type="entry name" value="P-loop_NTPase"/>
</dbReference>
<feature type="region of interest" description="Disordered" evidence="5">
    <location>
        <begin position="639"/>
        <end position="751"/>
    </location>
</feature>
<keyword evidence="8" id="KW-1185">Reference proteome</keyword>
<feature type="compositionally biased region" description="Basic and acidic residues" evidence="5">
    <location>
        <begin position="657"/>
        <end position="671"/>
    </location>
</feature>
<feature type="compositionally biased region" description="Basic residues" evidence="5">
    <location>
        <begin position="701"/>
        <end position="713"/>
    </location>
</feature>
<dbReference type="GO" id="GO:0017116">
    <property type="term" value="F:single-stranded DNA helicase activity"/>
    <property type="evidence" value="ECO:0007669"/>
    <property type="project" value="TreeGrafter"/>
</dbReference>
<dbReference type="Pfam" id="PF00493">
    <property type="entry name" value="MCM"/>
    <property type="match status" value="1"/>
</dbReference>
<dbReference type="GO" id="GO:0003697">
    <property type="term" value="F:single-stranded DNA binding"/>
    <property type="evidence" value="ECO:0007669"/>
    <property type="project" value="TreeGrafter"/>
</dbReference>
<evidence type="ECO:0000256" key="5">
    <source>
        <dbReference type="SAM" id="MobiDB-lite"/>
    </source>
</evidence>
<dbReference type="GO" id="GO:1902975">
    <property type="term" value="P:mitotic DNA replication initiation"/>
    <property type="evidence" value="ECO:0007669"/>
    <property type="project" value="TreeGrafter"/>
</dbReference>
<reference evidence="7 8" key="1">
    <citation type="journal article" date="2018" name="PLoS ONE">
        <title>The draft genome of Kipferlia bialata reveals reductive genome evolution in fornicate parasites.</title>
        <authorList>
            <person name="Tanifuji G."/>
            <person name="Takabayashi S."/>
            <person name="Kume K."/>
            <person name="Takagi M."/>
            <person name="Nakayama T."/>
            <person name="Kamikawa R."/>
            <person name="Inagaki Y."/>
            <person name="Hashimoto T."/>
        </authorList>
    </citation>
    <scope>NUCLEOTIDE SEQUENCE [LARGE SCALE GENOMIC DNA]</scope>
    <source>
        <strain evidence="7">NY0173</strain>
    </source>
</reference>
<dbReference type="EMBL" id="BDIP01001105">
    <property type="protein sequence ID" value="GIQ83589.1"/>
    <property type="molecule type" value="Genomic_DNA"/>
</dbReference>
<feature type="domain" description="MCM C-terminal AAA(+) ATPase" evidence="6">
    <location>
        <begin position="249"/>
        <end position="455"/>
    </location>
</feature>
<evidence type="ECO:0000259" key="6">
    <source>
        <dbReference type="PROSITE" id="PS50051"/>
    </source>
</evidence>
<evidence type="ECO:0000313" key="7">
    <source>
        <dbReference type="EMBL" id="GIQ83589.1"/>
    </source>
</evidence>
<protein>
    <submittedName>
        <fullName evidence="7">Mini-chromosome maintenance protein</fullName>
    </submittedName>
</protein>
<dbReference type="GO" id="GO:0000727">
    <property type="term" value="P:double-strand break repair via break-induced replication"/>
    <property type="evidence" value="ECO:0007669"/>
    <property type="project" value="TreeGrafter"/>
</dbReference>
<dbReference type="Gene3D" id="3.40.50.300">
    <property type="entry name" value="P-loop containing nucleotide triphosphate hydrolases"/>
    <property type="match status" value="1"/>
</dbReference>
<dbReference type="PANTHER" id="PTHR11630">
    <property type="entry name" value="DNA REPLICATION LICENSING FACTOR MCM FAMILY MEMBER"/>
    <property type="match status" value="1"/>
</dbReference>
<dbReference type="PRINTS" id="PR01657">
    <property type="entry name" value="MCMFAMILY"/>
</dbReference>
<comment type="similarity">
    <text evidence="4">Belongs to the MCM family.</text>
</comment>
<dbReference type="AlphaFoldDB" id="A0A9K3CUK5"/>
<evidence type="ECO:0000313" key="8">
    <source>
        <dbReference type="Proteomes" id="UP000265618"/>
    </source>
</evidence>
<feature type="compositionally biased region" description="Basic and acidic residues" evidence="5">
    <location>
        <begin position="681"/>
        <end position="695"/>
    </location>
</feature>
<keyword evidence="2 4" id="KW-0067">ATP-binding</keyword>
<keyword evidence="1 4" id="KW-0547">Nucleotide-binding</keyword>
<dbReference type="InterPro" id="IPR041562">
    <property type="entry name" value="MCM_lid"/>
</dbReference>
<dbReference type="SMART" id="SM00350">
    <property type="entry name" value="MCM"/>
    <property type="match status" value="1"/>
</dbReference>
<sequence>DKTLRLLRERKMADGALILALILLSKPALYDALVQAKQRRLDSTRDMPRDMMMGRFLDNPRQDTYPDSLNSYLAKEVDVMWKPAPAKERAGFTLGALTSPLLHTTPSTPSLYPLNPPHDCIQSLIDGGSYLELVNILPHMRKVFGQDGTTMDMTGDVSLILAYQYVQTTHDNGLLIEGESHVSVLPALGHVLQGVLRESGAALSRSGVFRTFFLVLSVATRTKETASAALSEQDRQGVDDFLREHQDKMLPLLARSIAPSIFGHQSVKQSIVLQLLGGVAKHLANGSRLRGDINILMCGDPGTAKSQLLRVVMSLLPTAVSTTGRSSSGVGLTAAVVRDKDSGERRLEAGAMVLADGGIVAIDEMDKMGDMDRVAIHEAMEQQSVSIAKAGIHATLNARCSVIAAANPVYGLWDPTKTPAFNIALPDSLLSRFDCLFVILDTMEQTKDRAIASHVLASHRAAIRSHDVTSAGMGQEGEEDIGHFRAFKRAIHESLLQEARNDAATELQLQGITDEDEVARARKDVNPHELLVSVRMLKNIIARCRNLSEEECPTLTPESAALITLFYTQLRQDSQHKTAVVPVTARCLESLIRMASACAKLHPWDRTVTATDVRQAYEIQRQAMFRESVMDAYDAASRAVATGPARKPSVKGAPKRRQAESELSRDDKDDVPMEAEEEEERERMDMMRELDREIEASQQSQRRKKRVVRRRKTAAQVAEVTTPASTQAVEAEAEAERERETAPTMEVETEAEATISDERFELLRNVLSSLLDERVVKTDEPAEVPTLLVLLSQRASALDQAPFTAAELDAALTKLDTLGVAIRDDNEVFFV</sequence>
<dbReference type="GO" id="GO:0006271">
    <property type="term" value="P:DNA strand elongation involved in DNA replication"/>
    <property type="evidence" value="ECO:0007669"/>
    <property type="project" value="TreeGrafter"/>
</dbReference>
<dbReference type="Proteomes" id="UP000265618">
    <property type="component" value="Unassembled WGS sequence"/>
</dbReference>
<dbReference type="PANTHER" id="PTHR11630:SF46">
    <property type="entry name" value="DNA REPLICATION LICENSING FACTOR MCM3-RELATED"/>
    <property type="match status" value="1"/>
</dbReference>
<evidence type="ECO:0000256" key="2">
    <source>
        <dbReference type="ARBA" id="ARBA00022840"/>
    </source>
</evidence>
<feature type="non-terminal residue" evidence="7">
    <location>
        <position position="1"/>
    </location>
</feature>
<organism evidence="7 8">
    <name type="scientific">Kipferlia bialata</name>
    <dbReference type="NCBI Taxonomy" id="797122"/>
    <lineage>
        <taxon>Eukaryota</taxon>
        <taxon>Metamonada</taxon>
        <taxon>Carpediemonas-like organisms</taxon>
        <taxon>Kipferlia</taxon>
    </lineage>
</organism>
<keyword evidence="3 4" id="KW-0238">DNA-binding</keyword>
<accession>A0A9K3CUK5</accession>
<dbReference type="GO" id="GO:0005634">
    <property type="term" value="C:nucleus"/>
    <property type="evidence" value="ECO:0007669"/>
    <property type="project" value="TreeGrafter"/>
</dbReference>
<dbReference type="Pfam" id="PF17855">
    <property type="entry name" value="MCM_lid"/>
    <property type="match status" value="1"/>
</dbReference>
<dbReference type="OrthoDB" id="1882346at2759"/>